<evidence type="ECO:0000313" key="9">
    <source>
        <dbReference type="WBParaSite" id="SMUV_0000125401-mRNA-1"/>
    </source>
</evidence>
<accession>A0A0N5AAS8</accession>
<feature type="compositionally biased region" description="Basic residues" evidence="6">
    <location>
        <begin position="251"/>
        <end position="260"/>
    </location>
</feature>
<evidence type="ECO:0000256" key="3">
    <source>
        <dbReference type="ARBA" id="ARBA00022884"/>
    </source>
</evidence>
<evidence type="ECO:0000259" key="7">
    <source>
        <dbReference type="PROSITE" id="PS50102"/>
    </source>
</evidence>
<keyword evidence="3 5" id="KW-0694">RNA-binding</keyword>
<evidence type="ECO:0000256" key="5">
    <source>
        <dbReference type="PROSITE-ProRule" id="PRU00176"/>
    </source>
</evidence>
<evidence type="ECO:0000313" key="8">
    <source>
        <dbReference type="Proteomes" id="UP000046393"/>
    </source>
</evidence>
<dbReference type="Gene3D" id="3.30.70.330">
    <property type="match status" value="2"/>
</dbReference>
<dbReference type="AlphaFoldDB" id="A0A0N5AAS8"/>
<organism evidence="8 9">
    <name type="scientific">Syphacia muris</name>
    <dbReference type="NCBI Taxonomy" id="451379"/>
    <lineage>
        <taxon>Eukaryota</taxon>
        <taxon>Metazoa</taxon>
        <taxon>Ecdysozoa</taxon>
        <taxon>Nematoda</taxon>
        <taxon>Chromadorea</taxon>
        <taxon>Rhabditida</taxon>
        <taxon>Spirurina</taxon>
        <taxon>Oxyuridomorpha</taxon>
        <taxon>Oxyuroidea</taxon>
        <taxon>Oxyuridae</taxon>
        <taxon>Syphacia</taxon>
    </lineage>
</organism>
<keyword evidence="8" id="KW-1185">Reference proteome</keyword>
<dbReference type="Proteomes" id="UP000046393">
    <property type="component" value="Unplaced"/>
</dbReference>
<dbReference type="GO" id="GO:0005730">
    <property type="term" value="C:nucleolus"/>
    <property type="evidence" value="ECO:0007669"/>
    <property type="project" value="UniProtKB-SubCell"/>
</dbReference>
<dbReference type="InterPro" id="IPR012677">
    <property type="entry name" value="Nucleotide-bd_a/b_plait_sf"/>
</dbReference>
<dbReference type="InterPro" id="IPR035979">
    <property type="entry name" value="RBD_domain_sf"/>
</dbReference>
<protein>
    <submittedName>
        <fullName evidence="9">RRM domain-containing protein</fullName>
    </submittedName>
</protein>
<reference evidence="9" key="1">
    <citation type="submission" date="2017-02" db="UniProtKB">
        <authorList>
            <consortium name="WormBaseParasite"/>
        </authorList>
    </citation>
    <scope>IDENTIFICATION</scope>
</reference>
<dbReference type="GO" id="GO:0000463">
    <property type="term" value="P:maturation of LSU-rRNA from tricistronic rRNA transcript (SSU-rRNA, 5.8S rRNA, LSU-rRNA)"/>
    <property type="evidence" value="ECO:0007669"/>
    <property type="project" value="TreeGrafter"/>
</dbReference>
<feature type="domain" description="RRM" evidence="7">
    <location>
        <begin position="153"/>
        <end position="225"/>
    </location>
</feature>
<dbReference type="GO" id="GO:0019843">
    <property type="term" value="F:rRNA binding"/>
    <property type="evidence" value="ECO:0007669"/>
    <property type="project" value="TreeGrafter"/>
</dbReference>
<dbReference type="PROSITE" id="PS50102">
    <property type="entry name" value="RRM"/>
    <property type="match status" value="2"/>
</dbReference>
<dbReference type="STRING" id="451379.A0A0N5AAS8"/>
<dbReference type="Pfam" id="PF00076">
    <property type="entry name" value="RRM_1"/>
    <property type="match status" value="2"/>
</dbReference>
<name>A0A0N5AAS8_9BILA</name>
<dbReference type="WBParaSite" id="SMUV_0000125401-mRNA-1">
    <property type="protein sequence ID" value="SMUV_0000125401-mRNA-1"/>
    <property type="gene ID" value="SMUV_0000125401"/>
</dbReference>
<dbReference type="SUPFAM" id="SSF54928">
    <property type="entry name" value="RNA-binding domain, RBD"/>
    <property type="match status" value="2"/>
</dbReference>
<feature type="region of interest" description="Disordered" evidence="6">
    <location>
        <begin position="224"/>
        <end position="260"/>
    </location>
</feature>
<keyword evidence="4" id="KW-0539">Nucleus</keyword>
<dbReference type="PANTHER" id="PTHR23236:SF25">
    <property type="entry name" value="RNA-BINDING PROTEIN 34"/>
    <property type="match status" value="1"/>
</dbReference>
<feature type="region of interest" description="Disordered" evidence="6">
    <location>
        <begin position="1"/>
        <end position="42"/>
    </location>
</feature>
<evidence type="ECO:0000256" key="4">
    <source>
        <dbReference type="ARBA" id="ARBA00023242"/>
    </source>
</evidence>
<dbReference type="SMART" id="SM00360">
    <property type="entry name" value="RRM"/>
    <property type="match status" value="2"/>
</dbReference>
<evidence type="ECO:0000256" key="1">
    <source>
        <dbReference type="ARBA" id="ARBA00004604"/>
    </source>
</evidence>
<feature type="domain" description="RRM" evidence="7">
    <location>
        <begin position="52"/>
        <end position="141"/>
    </location>
</feature>
<comment type="subcellular location">
    <subcellularLocation>
        <location evidence="1">Nucleus</location>
        <location evidence="1">Nucleolus</location>
    </subcellularLocation>
</comment>
<dbReference type="PANTHER" id="PTHR23236">
    <property type="entry name" value="EUKARYOTIC TRANSLATION INITIATION FACTOR 4B/4H"/>
    <property type="match status" value="1"/>
</dbReference>
<dbReference type="CDD" id="cd12394">
    <property type="entry name" value="RRM1_RBM34"/>
    <property type="match status" value="1"/>
</dbReference>
<dbReference type="InterPro" id="IPR000504">
    <property type="entry name" value="RRM_dom"/>
</dbReference>
<evidence type="ECO:0000256" key="6">
    <source>
        <dbReference type="SAM" id="MobiDB-lite"/>
    </source>
</evidence>
<proteinExistence type="inferred from homology"/>
<evidence type="ECO:0000256" key="2">
    <source>
        <dbReference type="ARBA" id="ARBA00007077"/>
    </source>
</evidence>
<comment type="similarity">
    <text evidence="2">Belongs to the RRM RBM34 family.</text>
</comment>
<sequence>VTVQPKKRKVEDEVINDNSSASDNVVKKGKRKKVEKEDVKEKKNMDLDEKQRTIFVGNAPVTTQRNEIKKLFSKFGTVESVRLRSLVSASEKLTKKVTIKHEYSSNMHSVNFYVKFKDSASVSNALAMNGEKLGDHTLRVDSCVGRRDYSQKTTVFVGNLPHDVYEEDLSAGQVAFVRIVRDQKAGVGKGFGFVGFSSETSVPLALKLNGSLFKQREIRKNKKLRKEEKRISNKILSTKRSENLSGDNSGNKKRLSKKVKKIIRKRNNVKTKTIMK</sequence>
<feature type="compositionally biased region" description="Polar residues" evidence="6">
    <location>
        <begin position="234"/>
        <end position="249"/>
    </location>
</feature>